<proteinExistence type="predicted"/>
<keyword evidence="1" id="KW-0812">Transmembrane</keyword>
<keyword evidence="3" id="KW-1185">Reference proteome</keyword>
<accession>A0ABZ0IUA2</accession>
<feature type="transmembrane region" description="Helical" evidence="1">
    <location>
        <begin position="105"/>
        <end position="123"/>
    </location>
</feature>
<sequence>MYESPGEASNFKRFIFPIALLAIIPGLFIKAKSLTNKILVTGGMLLLLATVLSVVTGLTFGHAAKTETFLFYFLSCGLSFIVLAFTVALLLRFLLYSWVVDGQGILKLAAFFTAGVAMGYLVFKGVGTLSTVNVFALWYLVLILIGSAFFIARKEQPLAAG</sequence>
<gene>
    <name evidence="2" type="ORF">RT717_08260</name>
</gene>
<feature type="transmembrane region" description="Helical" evidence="1">
    <location>
        <begin position="38"/>
        <end position="63"/>
    </location>
</feature>
<protein>
    <submittedName>
        <fullName evidence="2">Uncharacterized protein</fullName>
    </submittedName>
</protein>
<organism evidence="2 3">
    <name type="scientific">Imperialibacter roseus</name>
    <dbReference type="NCBI Taxonomy" id="1324217"/>
    <lineage>
        <taxon>Bacteria</taxon>
        <taxon>Pseudomonadati</taxon>
        <taxon>Bacteroidota</taxon>
        <taxon>Cytophagia</taxon>
        <taxon>Cytophagales</taxon>
        <taxon>Flammeovirgaceae</taxon>
        <taxon>Imperialibacter</taxon>
    </lineage>
</organism>
<dbReference type="EMBL" id="CP136051">
    <property type="protein sequence ID" value="WOK08628.1"/>
    <property type="molecule type" value="Genomic_DNA"/>
</dbReference>
<dbReference type="Proteomes" id="UP001302349">
    <property type="component" value="Chromosome"/>
</dbReference>
<evidence type="ECO:0000313" key="3">
    <source>
        <dbReference type="Proteomes" id="UP001302349"/>
    </source>
</evidence>
<evidence type="ECO:0000256" key="1">
    <source>
        <dbReference type="SAM" id="Phobius"/>
    </source>
</evidence>
<keyword evidence="1" id="KW-0472">Membrane</keyword>
<reference evidence="2 3" key="1">
    <citation type="journal article" date="2023" name="Microbiol. Resour. Announc.">
        <title>Complete Genome Sequence of Imperialibacter roseus strain P4T.</title>
        <authorList>
            <person name="Tizabi D.R."/>
            <person name="Bachvaroff T."/>
            <person name="Hill R.T."/>
        </authorList>
    </citation>
    <scope>NUCLEOTIDE SEQUENCE [LARGE SCALE GENOMIC DNA]</scope>
    <source>
        <strain evidence="2 3">P4T</strain>
    </source>
</reference>
<evidence type="ECO:0000313" key="2">
    <source>
        <dbReference type="EMBL" id="WOK08628.1"/>
    </source>
</evidence>
<feature type="transmembrane region" description="Helical" evidence="1">
    <location>
        <begin position="69"/>
        <end position="93"/>
    </location>
</feature>
<keyword evidence="1" id="KW-1133">Transmembrane helix</keyword>
<feature type="transmembrane region" description="Helical" evidence="1">
    <location>
        <begin position="14"/>
        <end position="31"/>
    </location>
</feature>
<dbReference type="RefSeq" id="WP_317491263.1">
    <property type="nucleotide sequence ID" value="NZ_CP136051.1"/>
</dbReference>
<feature type="transmembrane region" description="Helical" evidence="1">
    <location>
        <begin position="135"/>
        <end position="152"/>
    </location>
</feature>
<name>A0ABZ0IUA2_9BACT</name>